<evidence type="ECO:0000256" key="3">
    <source>
        <dbReference type="ARBA" id="ARBA00022741"/>
    </source>
</evidence>
<dbReference type="HAMAP" id="MF_00027">
    <property type="entry name" value="CobB_CbiA"/>
    <property type="match status" value="1"/>
</dbReference>
<protein>
    <submittedName>
        <fullName evidence="9">Cobyrinic acid a,c-diamide synthetase</fullName>
        <ecNumber evidence="9">6.3.5.11</ecNumber>
    </submittedName>
</protein>
<dbReference type="NCBIfam" id="TIGR00379">
    <property type="entry name" value="cobB"/>
    <property type="match status" value="1"/>
</dbReference>
<gene>
    <name evidence="9" type="ORF">MNBD_NITROSPINAE05-1374</name>
</gene>
<dbReference type="InterPro" id="IPR029062">
    <property type="entry name" value="Class_I_gatase-like"/>
</dbReference>
<dbReference type="InterPro" id="IPR002586">
    <property type="entry name" value="CobQ/CobB/MinD/ParA_Nub-bd_dom"/>
</dbReference>
<dbReference type="PANTHER" id="PTHR43873">
    <property type="entry name" value="COBYRINATE A,C-DIAMIDE SYNTHASE"/>
    <property type="match status" value="1"/>
</dbReference>
<evidence type="ECO:0000256" key="6">
    <source>
        <dbReference type="ARBA" id="ARBA00022962"/>
    </source>
</evidence>
<evidence type="ECO:0000313" key="9">
    <source>
        <dbReference type="EMBL" id="VAX30527.1"/>
    </source>
</evidence>
<evidence type="ECO:0000256" key="1">
    <source>
        <dbReference type="ARBA" id="ARBA00001946"/>
    </source>
</evidence>
<dbReference type="Gene3D" id="3.40.50.880">
    <property type="match status" value="1"/>
</dbReference>
<dbReference type="InterPro" id="IPR011698">
    <property type="entry name" value="GATase_3"/>
</dbReference>
<evidence type="ECO:0000256" key="5">
    <source>
        <dbReference type="ARBA" id="ARBA00022842"/>
    </source>
</evidence>
<feature type="domain" description="CobB/CobQ-like glutamine amidotransferase" evidence="8">
    <location>
        <begin position="259"/>
        <end position="446"/>
    </location>
</feature>
<dbReference type="PANTHER" id="PTHR43873:SF1">
    <property type="entry name" value="COBYRINATE A,C-DIAMIDE SYNTHASE"/>
    <property type="match status" value="1"/>
</dbReference>
<keyword evidence="2 9" id="KW-0436">Ligase</keyword>
<dbReference type="CDD" id="cd03130">
    <property type="entry name" value="GATase1_CobB"/>
    <property type="match status" value="1"/>
</dbReference>
<dbReference type="InterPro" id="IPR027417">
    <property type="entry name" value="P-loop_NTPase"/>
</dbReference>
<dbReference type="InterPro" id="IPR004484">
    <property type="entry name" value="CbiA/CobB_synth"/>
</dbReference>
<dbReference type="Pfam" id="PF01656">
    <property type="entry name" value="CbiA"/>
    <property type="match status" value="1"/>
</dbReference>
<dbReference type="SUPFAM" id="SSF52540">
    <property type="entry name" value="P-loop containing nucleoside triphosphate hydrolases"/>
    <property type="match status" value="1"/>
</dbReference>
<dbReference type="EMBL" id="UOGG01000114">
    <property type="protein sequence ID" value="VAX30527.1"/>
    <property type="molecule type" value="Genomic_DNA"/>
</dbReference>
<reference evidence="9" key="1">
    <citation type="submission" date="2018-06" db="EMBL/GenBank/DDBJ databases">
        <authorList>
            <person name="Zhirakovskaya E."/>
        </authorList>
    </citation>
    <scope>NUCLEOTIDE SEQUENCE</scope>
</reference>
<dbReference type="SUPFAM" id="SSF52317">
    <property type="entry name" value="Class I glutamine amidotransferase-like"/>
    <property type="match status" value="1"/>
</dbReference>
<dbReference type="AlphaFoldDB" id="A0A3B1DP62"/>
<keyword evidence="3" id="KW-0547">Nucleotide-binding</keyword>
<evidence type="ECO:0000256" key="4">
    <source>
        <dbReference type="ARBA" id="ARBA00022840"/>
    </source>
</evidence>
<accession>A0A3B1DP62</accession>
<sequence length="466" mass="52010">MVGRDQSWKGLIVAGTHSSVGKSSISVGLMRCLKNRGHSVKPFKVGPDYIDPGHHLTASGKPSYNLDSWMCPPAYIKSLFSDTVVAGDICVIEGVMGLFDGADSTKPTGSTAQIAHLLGVPVVLVIDGSMMARSVAALVQGFTRFDKKVNVVGVIANRVNSPGHGKILKEAIGHYTTANFLGYLPDRDDLRIPERHLGLHMTHEQEPRLYENWASHIDEHMDVDGLIKSLPKNKIAKPVSPSSGPLRWKQNIAHRPFSVAIARDEVFHFLYQDTLDLIRHYGGTIKYFSPLKDSKLPDNADWVYFPGGYPELHAKQLSDNSRMLQTLKLFAESGGHIIGECGGLMYLGHSLVDKQGTSHLMTGVFDFITSMKDKRLTIGYRKLSYSPPGQDEQPMVLRGHEFHHSTFQKKPETPLMIHRTDGQGLDRPDGYRYKNTFAFYSHIYLGSSIAWWEYLLNNFILKHRAS</sequence>
<dbReference type="CDD" id="cd05388">
    <property type="entry name" value="CobB_N"/>
    <property type="match status" value="1"/>
</dbReference>
<comment type="cofactor">
    <cofactor evidence="1">
        <name>Mg(2+)</name>
        <dbReference type="ChEBI" id="CHEBI:18420"/>
    </cofactor>
</comment>
<keyword evidence="6" id="KW-0315">Glutamine amidotransferase</keyword>
<keyword evidence="5" id="KW-0460">Magnesium</keyword>
<dbReference type="GO" id="GO:0042242">
    <property type="term" value="F:cobyrinic acid a,c-diamide synthase activity"/>
    <property type="evidence" value="ECO:0007669"/>
    <property type="project" value="UniProtKB-EC"/>
</dbReference>
<proteinExistence type="inferred from homology"/>
<evidence type="ECO:0000259" key="7">
    <source>
        <dbReference type="Pfam" id="PF01656"/>
    </source>
</evidence>
<dbReference type="EC" id="6.3.5.11" evidence="9"/>
<dbReference type="PROSITE" id="PS51274">
    <property type="entry name" value="GATASE_COBBQ"/>
    <property type="match status" value="1"/>
</dbReference>
<keyword evidence="4" id="KW-0067">ATP-binding</keyword>
<evidence type="ECO:0000259" key="8">
    <source>
        <dbReference type="Pfam" id="PF07685"/>
    </source>
</evidence>
<organism evidence="9">
    <name type="scientific">hydrothermal vent metagenome</name>
    <dbReference type="NCBI Taxonomy" id="652676"/>
    <lineage>
        <taxon>unclassified sequences</taxon>
        <taxon>metagenomes</taxon>
        <taxon>ecological metagenomes</taxon>
    </lineage>
</organism>
<feature type="domain" description="CobQ/CobB/MinD/ParA nucleotide binding" evidence="7">
    <location>
        <begin position="11"/>
        <end position="197"/>
    </location>
</feature>
<dbReference type="Gene3D" id="3.40.50.300">
    <property type="entry name" value="P-loop containing nucleotide triphosphate hydrolases"/>
    <property type="match status" value="2"/>
</dbReference>
<dbReference type="GO" id="GO:0005524">
    <property type="term" value="F:ATP binding"/>
    <property type="evidence" value="ECO:0007669"/>
    <property type="project" value="UniProtKB-KW"/>
</dbReference>
<dbReference type="NCBIfam" id="NF002204">
    <property type="entry name" value="PRK01077.1"/>
    <property type="match status" value="1"/>
</dbReference>
<name>A0A3B1DP62_9ZZZZ</name>
<evidence type="ECO:0000256" key="2">
    <source>
        <dbReference type="ARBA" id="ARBA00022598"/>
    </source>
</evidence>
<dbReference type="Pfam" id="PF07685">
    <property type="entry name" value="GATase_3"/>
    <property type="match status" value="1"/>
</dbReference>